<sequence>MIILTPEQDQNKEALIRYIIIKAFNMTVYFKGFDELLIMMDVADEFEKYDPASTLTYVIEHVTESWETYHTGIDANYSNDGHYHFRRKDELPLSFADIQLLLDTLYKYSLLTSQQHNSLLHQILKIQNMNSTSTQTYTATARFFVYLEESISEKEDNLANGSAPSR</sequence>
<evidence type="ECO:0000313" key="2">
    <source>
        <dbReference type="Proteomes" id="UP000254794"/>
    </source>
</evidence>
<protein>
    <submittedName>
        <fullName evidence="1">Uncharacterized protein</fullName>
    </submittedName>
</protein>
<organism evidence="1 2">
    <name type="scientific">Legionella busanensis</name>
    <dbReference type="NCBI Taxonomy" id="190655"/>
    <lineage>
        <taxon>Bacteria</taxon>
        <taxon>Pseudomonadati</taxon>
        <taxon>Pseudomonadota</taxon>
        <taxon>Gammaproteobacteria</taxon>
        <taxon>Legionellales</taxon>
        <taxon>Legionellaceae</taxon>
        <taxon>Legionella</taxon>
    </lineage>
</organism>
<name>A0A378JPZ9_9GAMM</name>
<dbReference type="AlphaFoldDB" id="A0A378JPZ9"/>
<proteinExistence type="predicted"/>
<dbReference type="Proteomes" id="UP000254794">
    <property type="component" value="Unassembled WGS sequence"/>
</dbReference>
<gene>
    <name evidence="1" type="ORF">NCTC13316_00269</name>
</gene>
<keyword evidence="2" id="KW-1185">Reference proteome</keyword>
<dbReference type="RefSeq" id="WP_131740746.1">
    <property type="nucleotide sequence ID" value="NZ_CAAAHP010000011.1"/>
</dbReference>
<accession>A0A378JPZ9</accession>
<evidence type="ECO:0000313" key="1">
    <source>
        <dbReference type="EMBL" id="STX50202.1"/>
    </source>
</evidence>
<dbReference type="EMBL" id="UGOD01000001">
    <property type="protein sequence ID" value="STX50202.1"/>
    <property type="molecule type" value="Genomic_DNA"/>
</dbReference>
<reference evidence="1 2" key="1">
    <citation type="submission" date="2018-06" db="EMBL/GenBank/DDBJ databases">
        <authorList>
            <consortium name="Pathogen Informatics"/>
            <person name="Doyle S."/>
        </authorList>
    </citation>
    <scope>NUCLEOTIDE SEQUENCE [LARGE SCALE GENOMIC DNA]</scope>
    <source>
        <strain evidence="1 2">NCTC13316</strain>
    </source>
</reference>